<organism evidence="2 3">
    <name type="scientific">Deinococcus ruber</name>
    <dbReference type="NCBI Taxonomy" id="1848197"/>
    <lineage>
        <taxon>Bacteria</taxon>
        <taxon>Thermotogati</taxon>
        <taxon>Deinococcota</taxon>
        <taxon>Deinococci</taxon>
        <taxon>Deinococcales</taxon>
        <taxon>Deinococcaceae</taxon>
        <taxon>Deinococcus</taxon>
    </lineage>
</organism>
<dbReference type="EMBL" id="BMQL01000053">
    <property type="protein sequence ID" value="GGR31822.1"/>
    <property type="molecule type" value="Genomic_DNA"/>
</dbReference>
<reference evidence="2" key="1">
    <citation type="journal article" date="2014" name="Int. J. Syst. Evol. Microbiol.">
        <title>Complete genome sequence of Corynebacterium casei LMG S-19264T (=DSM 44701T), isolated from a smear-ripened cheese.</title>
        <authorList>
            <consortium name="US DOE Joint Genome Institute (JGI-PGF)"/>
            <person name="Walter F."/>
            <person name="Albersmeier A."/>
            <person name="Kalinowski J."/>
            <person name="Ruckert C."/>
        </authorList>
    </citation>
    <scope>NUCLEOTIDE SEQUENCE</scope>
    <source>
        <strain evidence="2">JCM 31311</strain>
    </source>
</reference>
<dbReference type="Proteomes" id="UP000603865">
    <property type="component" value="Unassembled WGS sequence"/>
</dbReference>
<comment type="caution">
    <text evidence="2">The sequence shown here is derived from an EMBL/GenBank/DDBJ whole genome shotgun (WGS) entry which is preliminary data.</text>
</comment>
<evidence type="ECO:0000256" key="1">
    <source>
        <dbReference type="SAM" id="MobiDB-lite"/>
    </source>
</evidence>
<gene>
    <name evidence="2" type="ORF">GCM10008957_48060</name>
</gene>
<feature type="region of interest" description="Disordered" evidence="1">
    <location>
        <begin position="30"/>
        <end position="55"/>
    </location>
</feature>
<keyword evidence="3" id="KW-1185">Reference proteome</keyword>
<sequence length="69" mass="6968">MLIISKVHAGSSAGRATGVRAAAERVRGMHATGPGGRPGHACSLGGAEPANGKGVAQTVREQRILLVLR</sequence>
<accession>A0A918CNH3</accession>
<name>A0A918CNH3_9DEIO</name>
<reference evidence="2" key="2">
    <citation type="submission" date="2020-09" db="EMBL/GenBank/DDBJ databases">
        <authorList>
            <person name="Sun Q."/>
            <person name="Ohkuma M."/>
        </authorList>
    </citation>
    <scope>NUCLEOTIDE SEQUENCE</scope>
    <source>
        <strain evidence="2">JCM 31311</strain>
    </source>
</reference>
<evidence type="ECO:0000313" key="3">
    <source>
        <dbReference type="Proteomes" id="UP000603865"/>
    </source>
</evidence>
<dbReference type="AlphaFoldDB" id="A0A918CNH3"/>
<proteinExistence type="predicted"/>
<evidence type="ECO:0000313" key="2">
    <source>
        <dbReference type="EMBL" id="GGR31822.1"/>
    </source>
</evidence>
<protein>
    <submittedName>
        <fullName evidence="2">Uncharacterized protein</fullName>
    </submittedName>
</protein>